<dbReference type="Pfam" id="PF05461">
    <property type="entry name" value="ApoL"/>
    <property type="match status" value="1"/>
</dbReference>
<feature type="region of interest" description="Disordered" evidence="2">
    <location>
        <begin position="1"/>
        <end position="51"/>
    </location>
</feature>
<evidence type="ECO:0000313" key="3">
    <source>
        <dbReference type="EMBL" id="KAI5616375.1"/>
    </source>
</evidence>
<feature type="compositionally biased region" description="Basic and acidic residues" evidence="2">
    <location>
        <begin position="1"/>
        <end position="22"/>
    </location>
</feature>
<protein>
    <submittedName>
        <fullName evidence="3">Uncharacterized protein</fullName>
    </submittedName>
</protein>
<dbReference type="EMBL" id="MU551733">
    <property type="protein sequence ID" value="KAI5616375.1"/>
    <property type="molecule type" value="Genomic_DNA"/>
</dbReference>
<sequence length="812" mass="90180">MEVRGDHVGRLNEVGSGDRRPENIFLDVSSNGTQASGSQITQDSNGNTVSTDEYDLLLSNGQSNGWPHFSTSSAPSFKNDWSVFPPPNLSKDTNQTPFQKWDSFKDSFSARISPPRTSHQMTNIFEPFKEETSVSPRMPANEKPSDESDFLLEYMLANQKNDVESVSSTSASNHLNLFEDKFLPSPIIDDNIFTNTASSQSSDIFQTPGSSMQNNPLDQTSASVQYDHSKLSVNSAVNNGQFKPQDSHFDKLFMTTDMSNGLSQETSTLPPFLNASKDVGLMFRRRPPKPIPRIKARKNSLKNQNINHDMFSTSAESVPTDQKPAETLFTSNPPLPISKPTVPKPPTNIQGSVLQGGTKQSQVYEDVLFIGQEKCVEDWPEDSPELSPDWKPENVSASAEKENHRYSADLWAEYQLETCSSKPPDSSKKTQDLQDCRPSTPESDIPEKGADLFKATDIQGLEMNASEDYNQGLNNAEKGADLFKAGDFADDIWMEKHTMANDQLYFTEDFELPGATSGDYYLSEAAKAEWMSSQMDLRRVKTPEHVEKLEGVKEEEEGVSLPIRSFTEIAEKVHQGLRVFYKVFTEQAEVLYLHVLRLYAIGDDLSNFHRRAKIANITGGTTSAVGGAAVITGLALAPVTLGASLIVSAVGLGVAAAGGITAASATLSDNVHEMSDRKKIEVVLQDYETRLVELRRCLRFVAEGVRRMRLHPLLRRNNYYAGDWEVRRALQTISLVGDPVEQAEEIVQKSTMALNSVYKGMDNYFSKDSKELKKGCKKEVTMQVNMLAKLLHENLVVLNSTREHLMEATGFV</sequence>
<dbReference type="PANTHER" id="PTHR14096:SF64">
    <property type="match status" value="1"/>
</dbReference>
<name>A0AAD5FGV7_SILAS</name>
<comment type="caution">
    <text evidence="3">The sequence shown here is derived from an EMBL/GenBank/DDBJ whole genome shotgun (WGS) entry which is preliminary data.</text>
</comment>
<evidence type="ECO:0000256" key="1">
    <source>
        <dbReference type="ARBA" id="ARBA00010090"/>
    </source>
</evidence>
<dbReference type="GO" id="GO:0042157">
    <property type="term" value="P:lipoprotein metabolic process"/>
    <property type="evidence" value="ECO:0007669"/>
    <property type="project" value="InterPro"/>
</dbReference>
<feature type="compositionally biased region" description="Polar residues" evidence="2">
    <location>
        <begin position="28"/>
        <end position="51"/>
    </location>
</feature>
<feature type="compositionally biased region" description="Basic and acidic residues" evidence="2">
    <location>
        <begin position="425"/>
        <end position="435"/>
    </location>
</feature>
<dbReference type="Proteomes" id="UP001205998">
    <property type="component" value="Unassembled WGS sequence"/>
</dbReference>
<evidence type="ECO:0000313" key="4">
    <source>
        <dbReference type="Proteomes" id="UP001205998"/>
    </source>
</evidence>
<comment type="similarity">
    <text evidence="1">Belongs to the apolipoprotein L family.</text>
</comment>
<dbReference type="PANTHER" id="PTHR14096">
    <property type="entry name" value="APOLIPOPROTEIN L"/>
    <property type="match status" value="1"/>
</dbReference>
<dbReference type="GO" id="GO:0008289">
    <property type="term" value="F:lipid binding"/>
    <property type="evidence" value="ECO:0007669"/>
    <property type="project" value="InterPro"/>
</dbReference>
<gene>
    <name evidence="3" type="ORF">C0J50_24066</name>
</gene>
<feature type="region of interest" description="Disordered" evidence="2">
    <location>
        <begin position="378"/>
        <end position="402"/>
    </location>
</feature>
<keyword evidence="4" id="KW-1185">Reference proteome</keyword>
<dbReference type="GO" id="GO:0005576">
    <property type="term" value="C:extracellular region"/>
    <property type="evidence" value="ECO:0007669"/>
    <property type="project" value="InterPro"/>
</dbReference>
<dbReference type="AlphaFoldDB" id="A0AAD5FGV7"/>
<evidence type="ECO:0000256" key="2">
    <source>
        <dbReference type="SAM" id="MobiDB-lite"/>
    </source>
</evidence>
<dbReference type="InterPro" id="IPR008405">
    <property type="entry name" value="ApoL"/>
</dbReference>
<feature type="region of interest" description="Disordered" evidence="2">
    <location>
        <begin position="419"/>
        <end position="450"/>
    </location>
</feature>
<reference evidence="3" key="1">
    <citation type="submission" date="2018-07" db="EMBL/GenBank/DDBJ databases">
        <title>Comparative genomics of catfishes provides insights into carnivory and benthic adaptation.</title>
        <authorList>
            <person name="Zhang Y."/>
            <person name="Wang D."/>
            <person name="Peng Z."/>
            <person name="Zheng S."/>
            <person name="Shao F."/>
            <person name="Tao W."/>
        </authorList>
    </citation>
    <scope>NUCLEOTIDE SEQUENCE</scope>
    <source>
        <strain evidence="3">Chongqing</strain>
    </source>
</reference>
<organism evidence="3 4">
    <name type="scientific">Silurus asotus</name>
    <name type="common">Amur catfish</name>
    <name type="synonym">Parasilurus asotus</name>
    <dbReference type="NCBI Taxonomy" id="30991"/>
    <lineage>
        <taxon>Eukaryota</taxon>
        <taxon>Metazoa</taxon>
        <taxon>Chordata</taxon>
        <taxon>Craniata</taxon>
        <taxon>Vertebrata</taxon>
        <taxon>Euteleostomi</taxon>
        <taxon>Actinopterygii</taxon>
        <taxon>Neopterygii</taxon>
        <taxon>Teleostei</taxon>
        <taxon>Ostariophysi</taxon>
        <taxon>Siluriformes</taxon>
        <taxon>Siluridae</taxon>
        <taxon>Silurus</taxon>
    </lineage>
</organism>
<accession>A0AAD5FGV7</accession>
<dbReference type="GO" id="GO:0016020">
    <property type="term" value="C:membrane"/>
    <property type="evidence" value="ECO:0007669"/>
    <property type="project" value="TreeGrafter"/>
</dbReference>
<dbReference type="GO" id="GO:0006869">
    <property type="term" value="P:lipid transport"/>
    <property type="evidence" value="ECO:0007669"/>
    <property type="project" value="InterPro"/>
</dbReference>
<proteinExistence type="inferred from homology"/>